<gene>
    <name evidence="1" type="ORF">Pint_09908</name>
</gene>
<protein>
    <submittedName>
        <fullName evidence="1">Uncharacterized protein</fullName>
    </submittedName>
</protein>
<evidence type="ECO:0000313" key="1">
    <source>
        <dbReference type="EMBL" id="KAJ0016794.1"/>
    </source>
</evidence>
<keyword evidence="2" id="KW-1185">Reference proteome</keyword>
<reference evidence="2" key="1">
    <citation type="journal article" date="2023" name="G3 (Bethesda)">
        <title>Genome assembly and association tests identify interacting loci associated with vigor, precocity, and sex in interspecific pistachio rootstocks.</title>
        <authorList>
            <person name="Palmer W."/>
            <person name="Jacygrad E."/>
            <person name="Sagayaradj S."/>
            <person name="Cavanaugh K."/>
            <person name="Han R."/>
            <person name="Bertier L."/>
            <person name="Beede B."/>
            <person name="Kafkas S."/>
            <person name="Golino D."/>
            <person name="Preece J."/>
            <person name="Michelmore R."/>
        </authorList>
    </citation>
    <scope>NUCLEOTIDE SEQUENCE [LARGE SCALE GENOMIC DNA]</scope>
</reference>
<dbReference type="Proteomes" id="UP001163603">
    <property type="component" value="Chromosome 12"/>
</dbReference>
<sequence>MASSSFSNPAVKYDIFLSFRGEDTRYSFVSHLYVALAWRRIVTFLDEELLRGDEISASLLNTIECSKISVIIFSEAYASSKWCLEELVKIFESRKIHGQIVIPVFYNIVPSDVEKQTGTFGDGFAKLQELFKESPYMLQRWSIALTVAANIPGFH</sequence>
<evidence type="ECO:0000313" key="2">
    <source>
        <dbReference type="Proteomes" id="UP001163603"/>
    </source>
</evidence>
<accession>A0ACC0XES7</accession>
<name>A0ACC0XES7_9ROSI</name>
<organism evidence="1 2">
    <name type="scientific">Pistacia integerrima</name>
    <dbReference type="NCBI Taxonomy" id="434235"/>
    <lineage>
        <taxon>Eukaryota</taxon>
        <taxon>Viridiplantae</taxon>
        <taxon>Streptophyta</taxon>
        <taxon>Embryophyta</taxon>
        <taxon>Tracheophyta</taxon>
        <taxon>Spermatophyta</taxon>
        <taxon>Magnoliopsida</taxon>
        <taxon>eudicotyledons</taxon>
        <taxon>Gunneridae</taxon>
        <taxon>Pentapetalae</taxon>
        <taxon>rosids</taxon>
        <taxon>malvids</taxon>
        <taxon>Sapindales</taxon>
        <taxon>Anacardiaceae</taxon>
        <taxon>Pistacia</taxon>
    </lineage>
</organism>
<dbReference type="EMBL" id="CM047747">
    <property type="protein sequence ID" value="KAJ0016794.1"/>
    <property type="molecule type" value="Genomic_DNA"/>
</dbReference>
<proteinExistence type="predicted"/>
<comment type="caution">
    <text evidence="1">The sequence shown here is derived from an EMBL/GenBank/DDBJ whole genome shotgun (WGS) entry which is preliminary data.</text>
</comment>